<evidence type="ECO:0000256" key="10">
    <source>
        <dbReference type="PIRSR" id="PIRSR602401-1"/>
    </source>
</evidence>
<organism evidence="12 13">
    <name type="scientific">Amborella trichopoda</name>
    <dbReference type="NCBI Taxonomy" id="13333"/>
    <lineage>
        <taxon>Eukaryota</taxon>
        <taxon>Viridiplantae</taxon>
        <taxon>Streptophyta</taxon>
        <taxon>Embryophyta</taxon>
        <taxon>Tracheophyta</taxon>
        <taxon>Spermatophyta</taxon>
        <taxon>Magnoliopsida</taxon>
        <taxon>Amborellales</taxon>
        <taxon>Amborellaceae</taxon>
        <taxon>Amborella</taxon>
    </lineage>
</organism>
<evidence type="ECO:0000313" key="13">
    <source>
        <dbReference type="Proteomes" id="UP000017836"/>
    </source>
</evidence>
<dbReference type="STRING" id="13333.U5D0C3"/>
<keyword evidence="3 10" id="KW-0349">Heme</keyword>
<comment type="cofactor">
    <cofactor evidence="1 10">
        <name>heme</name>
        <dbReference type="ChEBI" id="CHEBI:30413"/>
    </cofactor>
</comment>
<dbReference type="HOGENOM" id="CLU_001570_29_6_1"/>
<dbReference type="InterPro" id="IPR002401">
    <property type="entry name" value="Cyt_P450_E_grp-I"/>
</dbReference>
<dbReference type="AlphaFoldDB" id="U5D0C3"/>
<keyword evidence="8 10" id="KW-0408">Iron</keyword>
<dbReference type="InterPro" id="IPR001128">
    <property type="entry name" value="Cyt_P450"/>
</dbReference>
<dbReference type="PRINTS" id="PR00463">
    <property type="entry name" value="EP450I"/>
</dbReference>
<name>U5D0C3_AMBTC</name>
<evidence type="ECO:0000256" key="2">
    <source>
        <dbReference type="ARBA" id="ARBA00004370"/>
    </source>
</evidence>
<evidence type="ECO:0000256" key="8">
    <source>
        <dbReference type="ARBA" id="ARBA00023004"/>
    </source>
</evidence>
<proteinExistence type="inferred from homology"/>
<keyword evidence="9" id="KW-0472">Membrane</keyword>
<dbReference type="GO" id="GO:0005506">
    <property type="term" value="F:iron ion binding"/>
    <property type="evidence" value="ECO:0007669"/>
    <property type="project" value="InterPro"/>
</dbReference>
<dbReference type="PANTHER" id="PTHR47947">
    <property type="entry name" value="CYTOCHROME P450 82C3-RELATED"/>
    <property type="match status" value="1"/>
</dbReference>
<dbReference type="SUPFAM" id="SSF48264">
    <property type="entry name" value="Cytochrome P450"/>
    <property type="match status" value="1"/>
</dbReference>
<keyword evidence="4" id="KW-0812">Transmembrane</keyword>
<evidence type="ECO:0008006" key="14">
    <source>
        <dbReference type="Google" id="ProtNLM"/>
    </source>
</evidence>
<comment type="subcellular location">
    <subcellularLocation>
        <location evidence="2">Membrane</location>
    </subcellularLocation>
</comment>
<dbReference type="Proteomes" id="UP000017836">
    <property type="component" value="Unassembled WGS sequence"/>
</dbReference>
<evidence type="ECO:0000256" key="5">
    <source>
        <dbReference type="ARBA" id="ARBA00022723"/>
    </source>
</evidence>
<dbReference type="GO" id="GO:0020037">
    <property type="term" value="F:heme binding"/>
    <property type="evidence" value="ECO:0007669"/>
    <property type="project" value="InterPro"/>
</dbReference>
<dbReference type="PROSITE" id="PS00086">
    <property type="entry name" value="CYTOCHROME_P450"/>
    <property type="match status" value="1"/>
</dbReference>
<sequence length="146" mass="16359">ETSRLYPSAPTLAPHEAIQDCQVGSFHVPAGTRLLVNVWQIHRDPHTWLQPEEFYPERFLTSHSEVDVHGQHFELLPFGSGRRSCPGSLFALQLMHLTLATLLHSFDWATPSGKAVDMAEGLGITLPRAIPLELIANPRLPFVLYE</sequence>
<feature type="binding site" description="axial binding residue" evidence="10">
    <location>
        <position position="85"/>
    </location>
    <ligand>
        <name>heme</name>
        <dbReference type="ChEBI" id="CHEBI:30413"/>
    </ligand>
    <ligandPart>
        <name>Fe</name>
        <dbReference type="ChEBI" id="CHEBI:18248"/>
    </ligandPart>
</feature>
<evidence type="ECO:0000256" key="3">
    <source>
        <dbReference type="ARBA" id="ARBA00022617"/>
    </source>
</evidence>
<evidence type="ECO:0000256" key="7">
    <source>
        <dbReference type="ARBA" id="ARBA00023002"/>
    </source>
</evidence>
<dbReference type="Gramene" id="ERM97889">
    <property type="protein sequence ID" value="ERM97889"/>
    <property type="gene ID" value="AMTR_s05472p00006060"/>
</dbReference>
<evidence type="ECO:0000256" key="11">
    <source>
        <dbReference type="RuleBase" id="RU000461"/>
    </source>
</evidence>
<keyword evidence="6" id="KW-1133">Transmembrane helix</keyword>
<dbReference type="Pfam" id="PF00067">
    <property type="entry name" value="p450"/>
    <property type="match status" value="1"/>
</dbReference>
<dbReference type="InterPro" id="IPR050651">
    <property type="entry name" value="Plant_Cytochrome_P450_Monoox"/>
</dbReference>
<keyword evidence="7 11" id="KW-0560">Oxidoreductase</keyword>
<dbReference type="GO" id="GO:0004497">
    <property type="term" value="F:monooxygenase activity"/>
    <property type="evidence" value="ECO:0007669"/>
    <property type="project" value="UniProtKB-KW"/>
</dbReference>
<dbReference type="OMA" id="TAVCRIG"/>
<evidence type="ECO:0000256" key="9">
    <source>
        <dbReference type="ARBA" id="ARBA00023136"/>
    </source>
</evidence>
<evidence type="ECO:0000256" key="1">
    <source>
        <dbReference type="ARBA" id="ARBA00001971"/>
    </source>
</evidence>
<dbReference type="GO" id="GO:0016705">
    <property type="term" value="F:oxidoreductase activity, acting on paired donors, with incorporation or reduction of molecular oxygen"/>
    <property type="evidence" value="ECO:0007669"/>
    <property type="project" value="InterPro"/>
</dbReference>
<evidence type="ECO:0000256" key="4">
    <source>
        <dbReference type="ARBA" id="ARBA00022692"/>
    </source>
</evidence>
<feature type="non-terminal residue" evidence="12">
    <location>
        <position position="1"/>
    </location>
</feature>
<keyword evidence="5 10" id="KW-0479">Metal-binding</keyword>
<dbReference type="InterPro" id="IPR036396">
    <property type="entry name" value="Cyt_P450_sf"/>
</dbReference>
<keyword evidence="13" id="KW-1185">Reference proteome</keyword>
<dbReference type="EMBL" id="KI395747">
    <property type="protein sequence ID" value="ERM97889.1"/>
    <property type="molecule type" value="Genomic_DNA"/>
</dbReference>
<dbReference type="PANTHER" id="PTHR47947:SF26">
    <property type="entry name" value="CYTOCHROME P450"/>
    <property type="match status" value="1"/>
</dbReference>
<evidence type="ECO:0000313" key="12">
    <source>
        <dbReference type="EMBL" id="ERM97889.1"/>
    </source>
</evidence>
<gene>
    <name evidence="12" type="ORF">AMTR_s05472p00006060</name>
</gene>
<dbReference type="InterPro" id="IPR017972">
    <property type="entry name" value="Cyt_P450_CS"/>
</dbReference>
<reference evidence="13" key="1">
    <citation type="journal article" date="2013" name="Science">
        <title>The Amborella genome and the evolution of flowering plants.</title>
        <authorList>
            <consortium name="Amborella Genome Project"/>
        </authorList>
    </citation>
    <scope>NUCLEOTIDE SEQUENCE [LARGE SCALE GENOMIC DNA]</scope>
</reference>
<dbReference type="eggNOG" id="KOG0156">
    <property type="taxonomic scope" value="Eukaryota"/>
</dbReference>
<accession>U5D0C3</accession>
<protein>
    <recommendedName>
        <fullName evidence="14">Cytochrome P450</fullName>
    </recommendedName>
</protein>
<comment type="similarity">
    <text evidence="11">Belongs to the cytochrome P450 family.</text>
</comment>
<dbReference type="GO" id="GO:0016020">
    <property type="term" value="C:membrane"/>
    <property type="evidence" value="ECO:0007669"/>
    <property type="project" value="UniProtKB-SubCell"/>
</dbReference>
<dbReference type="Gene3D" id="1.10.630.10">
    <property type="entry name" value="Cytochrome P450"/>
    <property type="match status" value="1"/>
</dbReference>
<evidence type="ECO:0000256" key="6">
    <source>
        <dbReference type="ARBA" id="ARBA00022989"/>
    </source>
</evidence>
<keyword evidence="11" id="KW-0503">Monooxygenase</keyword>